<dbReference type="OrthoDB" id="9898580at2759"/>
<dbReference type="InterPro" id="IPR000237">
    <property type="entry name" value="GRIP_dom"/>
</dbReference>
<evidence type="ECO:0000256" key="4">
    <source>
        <dbReference type="ARBA" id="ARBA00023054"/>
    </source>
</evidence>
<feature type="coiled-coil region" evidence="6">
    <location>
        <begin position="471"/>
        <end position="498"/>
    </location>
</feature>
<gene>
    <name evidence="9" type="ORF">EB796_017489</name>
</gene>
<reference evidence="9" key="1">
    <citation type="submission" date="2020-06" db="EMBL/GenBank/DDBJ databases">
        <title>Draft genome of Bugula neritina, a colonial animal packing powerful symbionts and potential medicines.</title>
        <authorList>
            <person name="Rayko M."/>
        </authorList>
    </citation>
    <scope>NUCLEOTIDE SEQUENCE [LARGE SCALE GENOMIC DNA]</scope>
    <source>
        <strain evidence="9">Kwan_BN1</strain>
    </source>
</reference>
<feature type="domain" description="GRIP" evidence="8">
    <location>
        <begin position="614"/>
        <end position="664"/>
    </location>
</feature>
<proteinExistence type="predicted"/>
<dbReference type="SMART" id="SM00755">
    <property type="entry name" value="Grip"/>
    <property type="match status" value="1"/>
</dbReference>
<evidence type="ECO:0000259" key="8">
    <source>
        <dbReference type="PROSITE" id="PS50913"/>
    </source>
</evidence>
<keyword evidence="5" id="KW-0472">Membrane</keyword>
<dbReference type="PANTHER" id="PTHR23157">
    <property type="entry name" value="GRIP AND COILED-COIL DOMAIN-CONTAINING PROTEIN 1"/>
    <property type="match status" value="1"/>
</dbReference>
<keyword evidence="10" id="KW-1185">Reference proteome</keyword>
<accession>A0A7J7JF32</accession>
<dbReference type="Pfam" id="PF01465">
    <property type="entry name" value="GRIP"/>
    <property type="match status" value="1"/>
</dbReference>
<keyword evidence="4 6" id="KW-0175">Coiled coil</keyword>
<dbReference type="InterPro" id="IPR051952">
    <property type="entry name" value="Golgi-autophagy_related"/>
</dbReference>
<feature type="region of interest" description="Disordered" evidence="7">
    <location>
        <begin position="56"/>
        <end position="88"/>
    </location>
</feature>
<evidence type="ECO:0000256" key="3">
    <source>
        <dbReference type="ARBA" id="ARBA00022490"/>
    </source>
</evidence>
<evidence type="ECO:0000256" key="7">
    <source>
        <dbReference type="SAM" id="MobiDB-lite"/>
    </source>
</evidence>
<evidence type="ECO:0000313" key="9">
    <source>
        <dbReference type="EMBL" id="KAF6024206.1"/>
    </source>
</evidence>
<evidence type="ECO:0000256" key="2">
    <source>
        <dbReference type="ARBA" id="ARBA00004496"/>
    </source>
</evidence>
<dbReference type="Gene3D" id="1.10.220.60">
    <property type="entry name" value="GRIP domain"/>
    <property type="match status" value="1"/>
</dbReference>
<evidence type="ECO:0000313" key="10">
    <source>
        <dbReference type="Proteomes" id="UP000593567"/>
    </source>
</evidence>
<evidence type="ECO:0000256" key="1">
    <source>
        <dbReference type="ARBA" id="ARBA00004184"/>
    </source>
</evidence>
<feature type="coiled-coil region" evidence="6">
    <location>
        <begin position="5"/>
        <end position="53"/>
    </location>
</feature>
<dbReference type="AlphaFoldDB" id="A0A7J7JF32"/>
<evidence type="ECO:0000256" key="6">
    <source>
        <dbReference type="SAM" id="Coils"/>
    </source>
</evidence>
<protein>
    <submittedName>
        <fullName evidence="9">GCC1</fullName>
    </submittedName>
</protein>
<name>A0A7J7JF32_BUGNE</name>
<feature type="coiled-coil region" evidence="6">
    <location>
        <begin position="561"/>
        <end position="613"/>
    </location>
</feature>
<dbReference type="Proteomes" id="UP000593567">
    <property type="component" value="Unassembled WGS sequence"/>
</dbReference>
<keyword evidence="3" id="KW-0963">Cytoplasm</keyword>
<dbReference type="EMBL" id="VXIV02002606">
    <property type="protein sequence ID" value="KAF6024206.1"/>
    <property type="molecule type" value="Genomic_DNA"/>
</dbReference>
<comment type="subcellular location">
    <subcellularLocation>
        <location evidence="2">Cytoplasm</location>
    </subcellularLocation>
    <subcellularLocation>
        <location evidence="1">Endomembrane system</location>
        <topology evidence="1">Peripheral membrane protein</topology>
    </subcellularLocation>
</comment>
<dbReference type="GO" id="GO:0005794">
    <property type="term" value="C:Golgi apparatus"/>
    <property type="evidence" value="ECO:0007669"/>
    <property type="project" value="TreeGrafter"/>
</dbReference>
<sequence length="666" mass="77665">MTETKSDLVKTLESQKEKIHKYETKIKDLVAAYKSQIKENETLQATVKSLRAAAARRNQQPQNSLSLEEDGGAEISNEEVSQQEEIDRLSKSMTDLLEEKKKIQSAAIAERKALKQDYEEKLLSVEENLETVMEENSKNLSLSSELKKKLRSEQMEREREQADHAAMLRELNKNINDRMSEKEDLVHQVEDLKKELQITRQQPTHTENYEVMIADLTSQLQEMKLKVRDYENRANQQLMISQVQQEITDIKKQHAASMVKEQERADEAENRLQEIAKKSELRISELESKISQLSDMVGNYEKLKYTDQISIQKLKERVTQLDQENTALAKVANPSLDDTNLGIEELVDKLKHLKTSLQQACEAQHSHFEYNIVVGEIFMDETRLHKKCDEEYSQLKEEFERYKLRAQSVLKNKSSKDQNNSKEVEDLRNTIIELKERLRCSFEKHQSDDHLSQQTIAELRQSITNLHSIHKQELSANQAECHQKISDAEQRLRQHRDRTITLLAEKDKEIEMMREKLHPGRSSQTIQTYSEQQGEVESPVEELFHTDTSSSNQLIHFHQELSRSNLEITSLRKQKRDLEVELHDLRSNMSLKEDQHLEQLSVLKEEIRRLDRTQSREGINLEYLKNIVYRYMIATDPVGKQAIFNAIATILHFSPQERKQASSKPS</sequence>
<organism evidence="9 10">
    <name type="scientific">Bugula neritina</name>
    <name type="common">Brown bryozoan</name>
    <name type="synonym">Sertularia neritina</name>
    <dbReference type="NCBI Taxonomy" id="10212"/>
    <lineage>
        <taxon>Eukaryota</taxon>
        <taxon>Metazoa</taxon>
        <taxon>Spiralia</taxon>
        <taxon>Lophotrochozoa</taxon>
        <taxon>Bryozoa</taxon>
        <taxon>Gymnolaemata</taxon>
        <taxon>Cheilostomatida</taxon>
        <taxon>Flustrina</taxon>
        <taxon>Buguloidea</taxon>
        <taxon>Bugulidae</taxon>
        <taxon>Bugula</taxon>
    </lineage>
</organism>
<dbReference type="PANTHER" id="PTHR23157:SF25">
    <property type="entry name" value="GRIP AND COILED-COIL DOMAIN-CONTAINING PROTEIN 1"/>
    <property type="match status" value="1"/>
</dbReference>
<evidence type="ECO:0000256" key="5">
    <source>
        <dbReference type="ARBA" id="ARBA00023136"/>
    </source>
</evidence>
<dbReference type="PROSITE" id="PS50913">
    <property type="entry name" value="GRIP"/>
    <property type="match status" value="1"/>
</dbReference>
<comment type="caution">
    <text evidence="9">The sequence shown here is derived from an EMBL/GenBank/DDBJ whole genome shotgun (WGS) entry which is preliminary data.</text>
</comment>